<keyword evidence="2" id="KW-1185">Reference proteome</keyword>
<proteinExistence type="predicted"/>
<comment type="caution">
    <text evidence="1">The sequence shown here is derived from an EMBL/GenBank/DDBJ whole genome shotgun (WGS) entry which is preliminary data.</text>
</comment>
<gene>
    <name evidence="1" type="ORF">ACFQSB_15950</name>
</gene>
<dbReference type="EMBL" id="JBHTCG010000009">
    <property type="protein sequence ID" value="MFC7383714.1"/>
    <property type="molecule type" value="Genomic_DNA"/>
</dbReference>
<sequence>MGGEGWRAKVRRFAAVTLRGSCVLLLHFGRTGAAYVVMAHAEPEDTPPR</sequence>
<evidence type="ECO:0000313" key="2">
    <source>
        <dbReference type="Proteomes" id="UP001596496"/>
    </source>
</evidence>
<organism evidence="1 2">
    <name type="scientific">Sphaerisporangium rhizosphaerae</name>
    <dbReference type="NCBI Taxonomy" id="2269375"/>
    <lineage>
        <taxon>Bacteria</taxon>
        <taxon>Bacillati</taxon>
        <taxon>Actinomycetota</taxon>
        <taxon>Actinomycetes</taxon>
        <taxon>Streptosporangiales</taxon>
        <taxon>Streptosporangiaceae</taxon>
        <taxon>Sphaerisporangium</taxon>
    </lineage>
</organism>
<accession>A0ABW2P4F7</accession>
<name>A0ABW2P4F7_9ACTN</name>
<reference evidence="2" key="1">
    <citation type="journal article" date="2019" name="Int. J. Syst. Evol. Microbiol.">
        <title>The Global Catalogue of Microorganisms (GCM) 10K type strain sequencing project: providing services to taxonomists for standard genome sequencing and annotation.</title>
        <authorList>
            <consortium name="The Broad Institute Genomics Platform"/>
            <consortium name="The Broad Institute Genome Sequencing Center for Infectious Disease"/>
            <person name="Wu L."/>
            <person name="Ma J."/>
        </authorList>
    </citation>
    <scope>NUCLEOTIDE SEQUENCE [LARGE SCALE GENOMIC DNA]</scope>
    <source>
        <strain evidence="2">CECT 7649</strain>
    </source>
</reference>
<evidence type="ECO:0000313" key="1">
    <source>
        <dbReference type="EMBL" id="MFC7383714.1"/>
    </source>
</evidence>
<protein>
    <submittedName>
        <fullName evidence="1">Uncharacterized protein</fullName>
    </submittedName>
</protein>
<dbReference type="RefSeq" id="WP_380827267.1">
    <property type="nucleotide sequence ID" value="NZ_JBHTCG010000009.1"/>
</dbReference>
<dbReference type="Proteomes" id="UP001596496">
    <property type="component" value="Unassembled WGS sequence"/>
</dbReference>